<evidence type="ECO:0000313" key="8">
    <source>
        <dbReference type="EMBL" id="AKI30062.1"/>
    </source>
</evidence>
<keyword evidence="3" id="KW-0677">Repeat</keyword>
<dbReference type="Gene3D" id="2.170.140.10">
    <property type="entry name" value="Chitin binding domain"/>
    <property type="match status" value="3"/>
</dbReference>
<proteinExistence type="evidence at transcript level"/>
<dbReference type="Pfam" id="PF01607">
    <property type="entry name" value="CBM_14"/>
    <property type="match status" value="3"/>
</dbReference>
<evidence type="ECO:0000256" key="2">
    <source>
        <dbReference type="ARBA" id="ARBA00022729"/>
    </source>
</evidence>
<accession>A0A0G2UHG6</accession>
<reference evidence="8" key="1">
    <citation type="submission" date="2015-04" db="EMBL/GenBank/DDBJ databases">
        <title>Infiltration of chitin by protein coacervates defines the squid beak mechanical gradient.</title>
        <authorList>
            <person name="Tan Y."/>
            <person name="Hoon S."/>
            <person name="Guerette P.A."/>
            <person name="Wei W."/>
            <person name="Ghadban A."/>
            <person name="Hao C."/>
            <person name="Miserez A."/>
            <person name="Waite J."/>
        </authorList>
    </citation>
    <scope>NUCLEOTIDE SEQUENCE</scope>
    <source>
        <tissue evidence="8">Bucal mass</tissue>
    </source>
</reference>
<dbReference type="SMR" id="A0A0G2UHG6"/>
<gene>
    <name evidence="8" type="primary">CBP-1</name>
</gene>
<dbReference type="InterPro" id="IPR051940">
    <property type="entry name" value="Chitin_bind-dev_reg"/>
</dbReference>
<feature type="domain" description="Chitin-binding type-2" evidence="7">
    <location>
        <begin position="255"/>
        <end position="311"/>
    </location>
</feature>
<dbReference type="AlphaFoldDB" id="A0A0G2UHG6"/>
<protein>
    <submittedName>
        <fullName evidence="8">Chitin binding beak protein 1</fullName>
    </submittedName>
</protein>
<dbReference type="SMART" id="SM00494">
    <property type="entry name" value="ChtBD2"/>
    <property type="match status" value="3"/>
</dbReference>
<evidence type="ECO:0000256" key="5">
    <source>
        <dbReference type="ARBA" id="ARBA00023180"/>
    </source>
</evidence>
<evidence type="ECO:0000256" key="6">
    <source>
        <dbReference type="SAM" id="SignalP"/>
    </source>
</evidence>
<dbReference type="InterPro" id="IPR002557">
    <property type="entry name" value="Chitin-bd_dom"/>
</dbReference>
<keyword evidence="2 6" id="KW-0732">Signal</keyword>
<dbReference type="GO" id="GO:0005576">
    <property type="term" value="C:extracellular region"/>
    <property type="evidence" value="ECO:0007669"/>
    <property type="project" value="InterPro"/>
</dbReference>
<evidence type="ECO:0000256" key="3">
    <source>
        <dbReference type="ARBA" id="ARBA00022737"/>
    </source>
</evidence>
<feature type="domain" description="Chitin-binding type-2" evidence="7">
    <location>
        <begin position="99"/>
        <end position="162"/>
    </location>
</feature>
<keyword evidence="4" id="KW-1015">Disulfide bond</keyword>
<organism evidence="8">
    <name type="scientific">Dosidicus gigas</name>
    <name type="common">Humboldt squid</name>
    <dbReference type="NCBI Taxonomy" id="346249"/>
    <lineage>
        <taxon>Eukaryota</taxon>
        <taxon>Metazoa</taxon>
        <taxon>Spiralia</taxon>
        <taxon>Lophotrochozoa</taxon>
        <taxon>Mollusca</taxon>
        <taxon>Cephalopoda</taxon>
        <taxon>Coleoidea</taxon>
        <taxon>Decapodiformes</taxon>
        <taxon>Oegopsida</taxon>
        <taxon>Ommastrephidae</taxon>
        <taxon>Dosidicus</taxon>
    </lineage>
</organism>
<feature type="chain" id="PRO_5005182370" evidence="6">
    <location>
        <begin position="26"/>
        <end position="318"/>
    </location>
</feature>
<dbReference type="InterPro" id="IPR036508">
    <property type="entry name" value="Chitin-bd_dom_sf"/>
</dbReference>
<evidence type="ECO:0000256" key="4">
    <source>
        <dbReference type="ARBA" id="ARBA00023157"/>
    </source>
</evidence>
<name>A0A0G2UHG6_DOSGI</name>
<feature type="domain" description="Chitin-binding type-2" evidence="7">
    <location>
        <begin position="28"/>
        <end position="86"/>
    </location>
</feature>
<dbReference type="SUPFAM" id="SSF57625">
    <property type="entry name" value="Invertebrate chitin-binding proteins"/>
    <property type="match status" value="3"/>
</dbReference>
<keyword evidence="5" id="KW-0325">Glycoprotein</keyword>
<keyword evidence="1" id="KW-0147">Chitin-binding</keyword>
<dbReference type="PANTHER" id="PTHR23301:SF0">
    <property type="entry name" value="CHITIN-BINDING TYPE-2 DOMAIN-CONTAINING PROTEIN-RELATED"/>
    <property type="match status" value="1"/>
</dbReference>
<evidence type="ECO:0000259" key="7">
    <source>
        <dbReference type="PROSITE" id="PS50940"/>
    </source>
</evidence>
<dbReference type="EMBL" id="KR071132">
    <property type="protein sequence ID" value="AKI30062.1"/>
    <property type="molecule type" value="mRNA"/>
</dbReference>
<evidence type="ECO:0000256" key="1">
    <source>
        <dbReference type="ARBA" id="ARBA00022669"/>
    </source>
</evidence>
<dbReference type="PANTHER" id="PTHR23301">
    <property type="entry name" value="CHITIN BINDING PERITROPHIN-A"/>
    <property type="match status" value="1"/>
</dbReference>
<sequence>MGTNGLPNVGLILFLWGLTFCVAFGQSFDICAGGLTGVFEDKTDCRNFLFCLSGRLKHFRCHNNKVFSTKTKTCVTLNEAAGQCSTDFSRKVHEIVNPYSYCQLHPTAVLPHPDSCALFYNCSRPTSLGKYFSPYVDECPYPELFSKTTKRCEPYRTVHCERRPEPRDVCQYRQNWCGQSHCVPCHIRFPSCRGKSEGLNSVPYVKWGPQYIECRHGRLITKSKCIGKPGQPAVFSPQSRSCISVFSVSNPPTNPISCRYKSDGFYANPTNCKKYFQCLNQNFIDMLECPENLVFDSRAASCVRPSNSCPPCGTKIGC</sequence>
<dbReference type="GO" id="GO:0008061">
    <property type="term" value="F:chitin binding"/>
    <property type="evidence" value="ECO:0007669"/>
    <property type="project" value="UniProtKB-KW"/>
</dbReference>
<feature type="signal peptide" evidence="6">
    <location>
        <begin position="1"/>
        <end position="25"/>
    </location>
</feature>
<dbReference type="PROSITE" id="PS50940">
    <property type="entry name" value="CHIT_BIND_II"/>
    <property type="match status" value="3"/>
</dbReference>